<evidence type="ECO:0000256" key="11">
    <source>
        <dbReference type="SAM" id="Coils"/>
    </source>
</evidence>
<keyword evidence="5 10" id="KW-0995">Kinetochore</keyword>
<keyword evidence="7 10" id="KW-0539">Nucleus</keyword>
<dbReference type="AlphaFoldDB" id="A0AAD9UPS7"/>
<keyword evidence="2 10" id="KW-0158">Chromosome</keyword>
<feature type="coiled-coil region" evidence="11">
    <location>
        <begin position="288"/>
        <end position="342"/>
    </location>
</feature>
<comment type="function">
    <text evidence="10">Acts as a component of the essential kinetochore-associated NDC80 complex, which is required for chromosome segregation and spindle checkpoint activity.</text>
</comment>
<evidence type="ECO:0000256" key="12">
    <source>
        <dbReference type="SAM" id="MobiDB-lite"/>
    </source>
</evidence>
<evidence type="ECO:0000256" key="5">
    <source>
        <dbReference type="ARBA" id="ARBA00022838"/>
    </source>
</evidence>
<dbReference type="GO" id="GO:0051301">
    <property type="term" value="P:cell division"/>
    <property type="evidence" value="ECO:0007669"/>
    <property type="project" value="UniProtKB-UniRule"/>
</dbReference>
<dbReference type="RefSeq" id="XP_067804029.1">
    <property type="nucleotide sequence ID" value="XM_067945238.1"/>
</dbReference>
<dbReference type="InterPro" id="IPR005550">
    <property type="entry name" value="Kinetochore_Ndc80"/>
</dbReference>
<gene>
    <name evidence="14" type="ORF">BdWA1_000186</name>
</gene>
<dbReference type="Gene3D" id="1.10.418.30">
    <property type="entry name" value="Ncd80 complex, Ncd80 subunit"/>
    <property type="match status" value="1"/>
</dbReference>
<dbReference type="EMBL" id="JALLKP010000001">
    <property type="protein sequence ID" value="KAK2197187.1"/>
    <property type="molecule type" value="Genomic_DNA"/>
</dbReference>
<dbReference type="KEGG" id="bdw:94334484"/>
<dbReference type="InterPro" id="IPR055260">
    <property type="entry name" value="Ndc80_CH"/>
</dbReference>
<protein>
    <recommendedName>
        <fullName evidence="10">Kinetochore protein NDC80</fullName>
    </recommendedName>
</protein>
<keyword evidence="3 10" id="KW-0132">Cell division</keyword>
<comment type="subcellular location">
    <subcellularLocation>
        <location evidence="10">Chromosome</location>
        <location evidence="10">Centromere</location>
        <location evidence="10">Kinetochore</location>
    </subcellularLocation>
    <subcellularLocation>
        <location evidence="10">Nucleus</location>
    </subcellularLocation>
</comment>
<keyword evidence="8 10" id="KW-0131">Cell cycle</keyword>
<feature type="coiled-coil region" evidence="11">
    <location>
        <begin position="211"/>
        <end position="262"/>
    </location>
</feature>
<accession>A0AAD9UPS7</accession>
<evidence type="ECO:0000256" key="3">
    <source>
        <dbReference type="ARBA" id="ARBA00022618"/>
    </source>
</evidence>
<evidence type="ECO:0000256" key="7">
    <source>
        <dbReference type="ARBA" id="ARBA00023242"/>
    </source>
</evidence>
<evidence type="ECO:0000256" key="8">
    <source>
        <dbReference type="ARBA" id="ARBA00023306"/>
    </source>
</evidence>
<dbReference type="Proteomes" id="UP001214638">
    <property type="component" value="Unassembled WGS sequence"/>
</dbReference>
<keyword evidence="9 10" id="KW-0137">Centromere</keyword>
<keyword evidence="4 10" id="KW-0498">Mitosis</keyword>
<evidence type="ECO:0000256" key="6">
    <source>
        <dbReference type="ARBA" id="ARBA00023054"/>
    </source>
</evidence>
<feature type="coiled-coil region" evidence="11">
    <location>
        <begin position="494"/>
        <end position="528"/>
    </location>
</feature>
<organism evidence="14 15">
    <name type="scientific">Babesia duncani</name>
    <dbReference type="NCBI Taxonomy" id="323732"/>
    <lineage>
        <taxon>Eukaryota</taxon>
        <taxon>Sar</taxon>
        <taxon>Alveolata</taxon>
        <taxon>Apicomplexa</taxon>
        <taxon>Aconoidasida</taxon>
        <taxon>Piroplasmida</taxon>
        <taxon>Babesiidae</taxon>
        <taxon>Babesia</taxon>
    </lineage>
</organism>
<dbReference type="PANTHER" id="PTHR10643">
    <property type="entry name" value="KINETOCHORE PROTEIN NDC80"/>
    <property type="match status" value="1"/>
</dbReference>
<dbReference type="InterPro" id="IPR038273">
    <property type="entry name" value="Ndc80_sf"/>
</dbReference>
<evidence type="ECO:0000256" key="1">
    <source>
        <dbReference type="ARBA" id="ARBA00007050"/>
    </source>
</evidence>
<evidence type="ECO:0000256" key="4">
    <source>
        <dbReference type="ARBA" id="ARBA00022776"/>
    </source>
</evidence>
<dbReference type="GeneID" id="94334484"/>
<evidence type="ECO:0000256" key="9">
    <source>
        <dbReference type="ARBA" id="ARBA00023328"/>
    </source>
</evidence>
<evidence type="ECO:0000313" key="14">
    <source>
        <dbReference type="EMBL" id="KAK2197187.1"/>
    </source>
</evidence>
<sequence>MDSSSFTKSIRSLFSSSTSGADKLSNQSQTPQKRSLTNKKECVHCIIQFLEHHGHTGYSAKDLMRSPPLQVLLNIWNILFRLVDENINITRENMAIEVPKFFREFGYPQLMKTSNMRTPTADHQWETNLVALCWLCKLLAYENEFEKVPLDLPRTSIGFNLGARGREAIKNAHVADVLTELTTKHFQLYTEGHENGRQLSQEFEESLYSLKEELEINLNNSKETCEKLKHNVMEIQEHLHQFESAKQRIETLQNEVQRIDQVTLQISEACLESETKLSELQNSLEHEKRSLENTLVANQQLMDEIQAQTAIHANVKEKKELIASLKASLTDIERQQKELERQEPAIKASISSLTANLVKICNGISILHESVLTFMSTNNMECEHWKSMSTFTIDPDGKDMAQILGMDPSAFEQVLQELMAKDFEAFKLVNVQKEELRESNEQMSSICNGLIKETCTISQEMADLVNDGSQSSDHENKILTEANDHANIITTGAKEELERHIKRLDETNARIQDTRHRLERQKEHAKTLYMQFLKGVSTVLCEFEASRRHNFAQLRGLGS</sequence>
<comment type="similarity">
    <text evidence="1 10">Belongs to the NDC80/HEC1 family.</text>
</comment>
<dbReference type="PANTHER" id="PTHR10643:SF2">
    <property type="entry name" value="KINETOCHORE PROTEIN NDC80 HOMOLOG"/>
    <property type="match status" value="1"/>
</dbReference>
<feature type="domain" description="Kinetochore protein Ndc80 CH" evidence="13">
    <location>
        <begin position="25"/>
        <end position="142"/>
    </location>
</feature>
<proteinExistence type="inferred from homology"/>
<keyword evidence="6 11" id="KW-0175">Coiled coil</keyword>
<dbReference type="GO" id="GO:0005634">
    <property type="term" value="C:nucleus"/>
    <property type="evidence" value="ECO:0007669"/>
    <property type="project" value="UniProtKB-SubCell"/>
</dbReference>
<feature type="region of interest" description="Disordered" evidence="12">
    <location>
        <begin position="16"/>
        <end position="35"/>
    </location>
</feature>
<keyword evidence="15" id="KW-1185">Reference proteome</keyword>
<evidence type="ECO:0000259" key="13">
    <source>
        <dbReference type="Pfam" id="PF03801"/>
    </source>
</evidence>
<evidence type="ECO:0000313" key="15">
    <source>
        <dbReference type="Proteomes" id="UP001214638"/>
    </source>
</evidence>
<evidence type="ECO:0000256" key="2">
    <source>
        <dbReference type="ARBA" id="ARBA00022454"/>
    </source>
</evidence>
<reference evidence="14" key="1">
    <citation type="journal article" date="2023" name="Nat. Microbiol.">
        <title>Babesia duncani multi-omics identifies virulence factors and drug targets.</title>
        <authorList>
            <person name="Singh P."/>
            <person name="Lonardi S."/>
            <person name="Liang Q."/>
            <person name="Vydyam P."/>
            <person name="Khabirova E."/>
            <person name="Fang T."/>
            <person name="Gihaz S."/>
            <person name="Thekkiniath J."/>
            <person name="Munshi M."/>
            <person name="Abel S."/>
            <person name="Ciampossin L."/>
            <person name="Batugedara G."/>
            <person name="Gupta M."/>
            <person name="Lu X.M."/>
            <person name="Lenz T."/>
            <person name="Chakravarty S."/>
            <person name="Cornillot E."/>
            <person name="Hu Y."/>
            <person name="Ma W."/>
            <person name="Gonzalez L.M."/>
            <person name="Sanchez S."/>
            <person name="Estrada K."/>
            <person name="Sanchez-Flores A."/>
            <person name="Montero E."/>
            <person name="Harb O.S."/>
            <person name="Le Roch K.G."/>
            <person name="Mamoun C.B."/>
        </authorList>
    </citation>
    <scope>NUCLEOTIDE SEQUENCE</scope>
    <source>
        <strain evidence="14">WA1</strain>
    </source>
</reference>
<dbReference type="Pfam" id="PF03801">
    <property type="entry name" value="Ndc80_HEC"/>
    <property type="match status" value="1"/>
</dbReference>
<name>A0AAD9UPS7_9APIC</name>
<comment type="caution">
    <text evidence="14">The sequence shown here is derived from an EMBL/GenBank/DDBJ whole genome shotgun (WGS) entry which is preliminary data.</text>
</comment>
<evidence type="ECO:0000256" key="10">
    <source>
        <dbReference type="RuleBase" id="RU368072"/>
    </source>
</evidence>
<dbReference type="GO" id="GO:0051315">
    <property type="term" value="P:attachment of mitotic spindle microtubules to kinetochore"/>
    <property type="evidence" value="ECO:0007669"/>
    <property type="project" value="UniProtKB-UniRule"/>
</dbReference>
<dbReference type="GO" id="GO:0031262">
    <property type="term" value="C:Ndc80 complex"/>
    <property type="evidence" value="ECO:0007669"/>
    <property type="project" value="UniProtKB-UniRule"/>
</dbReference>
<comment type="subunit">
    <text evidence="10">Component of the NDC80 complex.</text>
</comment>